<organism evidence="1 2">
    <name type="scientific">Macrosiphum euphorbiae</name>
    <name type="common">potato aphid</name>
    <dbReference type="NCBI Taxonomy" id="13131"/>
    <lineage>
        <taxon>Eukaryota</taxon>
        <taxon>Metazoa</taxon>
        <taxon>Ecdysozoa</taxon>
        <taxon>Arthropoda</taxon>
        <taxon>Hexapoda</taxon>
        <taxon>Insecta</taxon>
        <taxon>Pterygota</taxon>
        <taxon>Neoptera</taxon>
        <taxon>Paraneoptera</taxon>
        <taxon>Hemiptera</taxon>
        <taxon>Sternorrhyncha</taxon>
        <taxon>Aphidomorpha</taxon>
        <taxon>Aphidoidea</taxon>
        <taxon>Aphididae</taxon>
        <taxon>Macrosiphini</taxon>
        <taxon>Macrosiphum</taxon>
    </lineage>
</organism>
<dbReference type="AlphaFoldDB" id="A0AAV0WRJ3"/>
<sequence>MSKLNKSLVCLCGKQKSNLNDTNWKRHISACKIVVERSQVSKSISTFFVKKRDNLLARHQHQEKVKEKKAHNVDRTTNKNSIGVHVTEAEEIANLELPSMEANEYADVILEVLQDDVAELEDCYEDHTTNEVEKNIKNIISEKVLNTDVTMIEDLFNDENTTNKTVNDYGHISNDPVSFCRSRPFSHDVIEYLIKKGPFQPTEDDLVNCEFPKDNSGRSFHASWYWKDVPGCAPVKLQCILAPVNQIFQKSDLDLLAAVNCIEETRESIRKLRCNTVFMDIVKEMEYFESSSTFCFTKLKESRIRGKKLMPGETSQDDSIQDPLHNIKKRLKEVFNNTSKLPTDAFYNFAKIYNSFINQNELIKEYLHFSKVYFNFELTSNLPKTFHENNLESYDSQDDCDSEDFENIEDENSKEKNNLSSISTVYDVFVAGDIKCDTNAIINKFASHGNLINEFNA</sequence>
<proteinExistence type="predicted"/>
<dbReference type="EMBL" id="CARXXK010000002">
    <property type="protein sequence ID" value="CAI6358525.1"/>
    <property type="molecule type" value="Genomic_DNA"/>
</dbReference>
<comment type="caution">
    <text evidence="1">The sequence shown here is derived from an EMBL/GenBank/DDBJ whole genome shotgun (WGS) entry which is preliminary data.</text>
</comment>
<keyword evidence="2" id="KW-1185">Reference proteome</keyword>
<protein>
    <submittedName>
        <fullName evidence="1">Uncharacterized protein</fullName>
    </submittedName>
</protein>
<accession>A0AAV0WRJ3</accession>
<dbReference type="Proteomes" id="UP001160148">
    <property type="component" value="Unassembled WGS sequence"/>
</dbReference>
<name>A0AAV0WRJ3_9HEMI</name>
<evidence type="ECO:0000313" key="1">
    <source>
        <dbReference type="EMBL" id="CAI6358525.1"/>
    </source>
</evidence>
<reference evidence="1 2" key="1">
    <citation type="submission" date="2023-01" db="EMBL/GenBank/DDBJ databases">
        <authorList>
            <person name="Whitehead M."/>
        </authorList>
    </citation>
    <scope>NUCLEOTIDE SEQUENCE [LARGE SCALE GENOMIC DNA]</scope>
</reference>
<gene>
    <name evidence="1" type="ORF">MEUPH1_LOCUS14033</name>
</gene>
<evidence type="ECO:0000313" key="2">
    <source>
        <dbReference type="Proteomes" id="UP001160148"/>
    </source>
</evidence>